<evidence type="ECO:0000259" key="4">
    <source>
        <dbReference type="PROSITE" id="PS50250"/>
    </source>
</evidence>
<gene>
    <name evidence="5" type="ORF">BDZ90DRAFT_230329</name>
</gene>
<keyword evidence="6" id="KW-1185">Reference proteome</keyword>
<dbReference type="STRING" id="1569628.A0A316UVZ7"/>
<feature type="region of interest" description="Disordered" evidence="3">
    <location>
        <begin position="1"/>
        <end position="20"/>
    </location>
</feature>
<dbReference type="AlphaFoldDB" id="A0A316UVZ7"/>
<dbReference type="SMART" id="SM00088">
    <property type="entry name" value="PINT"/>
    <property type="match status" value="1"/>
</dbReference>
<dbReference type="InterPro" id="IPR045237">
    <property type="entry name" value="COPS7/eIF3m"/>
</dbReference>
<dbReference type="RefSeq" id="XP_025364071.1">
    <property type="nucleotide sequence ID" value="XM_025505429.1"/>
</dbReference>
<dbReference type="EMBL" id="KZ819663">
    <property type="protein sequence ID" value="PWN29459.1"/>
    <property type="molecule type" value="Genomic_DNA"/>
</dbReference>
<evidence type="ECO:0000256" key="3">
    <source>
        <dbReference type="SAM" id="MobiDB-lite"/>
    </source>
</evidence>
<dbReference type="PANTHER" id="PTHR15350:SF5">
    <property type="entry name" value="COP9 SIGNALOSOME COMPLEX SUBUNIT 7"/>
    <property type="match status" value="1"/>
</dbReference>
<sequence length="225" mass="23905">MTNTAGASGSGSGASSSPSSASLARIEPYLLLAKSARGAAAARIIHEATAAPGCYVFAELADTPAVNDLSADTATHGKTLALLELFMYGTLADYQARPDAYPPLSPAHLAKLRQLTLVTLASQSRMLSYRHLVDALQLSGDEAGSSSSTPNATLAPTMVRKLEDAIIEAMYSGLVAGKLDQKKLRFHVDSVMGRDVAGQEELKGMEEQLREWYVVLYNDSTMLVL</sequence>
<feature type="domain" description="PCI" evidence="4">
    <location>
        <begin position="17"/>
        <end position="193"/>
    </location>
</feature>
<reference evidence="5 6" key="1">
    <citation type="journal article" date="2018" name="Mol. Biol. Evol.">
        <title>Broad Genomic Sampling Reveals a Smut Pathogenic Ancestry of the Fungal Clade Ustilaginomycotina.</title>
        <authorList>
            <person name="Kijpornyongpan T."/>
            <person name="Mondo S.J."/>
            <person name="Barry K."/>
            <person name="Sandor L."/>
            <person name="Lee J."/>
            <person name="Lipzen A."/>
            <person name="Pangilinan J."/>
            <person name="LaButti K."/>
            <person name="Hainaut M."/>
            <person name="Henrissat B."/>
            <person name="Grigoriev I.V."/>
            <person name="Spatafora J.W."/>
            <person name="Aime M.C."/>
        </authorList>
    </citation>
    <scope>NUCLEOTIDE SEQUENCE [LARGE SCALE GENOMIC DNA]</scope>
    <source>
        <strain evidence="5 6">MCA 5214</strain>
    </source>
</reference>
<evidence type="ECO:0000313" key="5">
    <source>
        <dbReference type="EMBL" id="PWN29459.1"/>
    </source>
</evidence>
<dbReference type="Pfam" id="PF01399">
    <property type="entry name" value="PCI"/>
    <property type="match status" value="1"/>
</dbReference>
<dbReference type="Pfam" id="PF22061">
    <property type="entry name" value="CSN7_HB_subdom"/>
    <property type="match status" value="1"/>
</dbReference>
<organism evidence="5 6">
    <name type="scientific">Jaminaea rosea</name>
    <dbReference type="NCBI Taxonomy" id="1569628"/>
    <lineage>
        <taxon>Eukaryota</taxon>
        <taxon>Fungi</taxon>
        <taxon>Dikarya</taxon>
        <taxon>Basidiomycota</taxon>
        <taxon>Ustilaginomycotina</taxon>
        <taxon>Exobasidiomycetes</taxon>
        <taxon>Microstromatales</taxon>
        <taxon>Microstromatales incertae sedis</taxon>
        <taxon>Jaminaea</taxon>
    </lineage>
</organism>
<dbReference type="PANTHER" id="PTHR15350">
    <property type="entry name" value="COP9 SIGNALOSOME COMPLEX SUBUNIT 7/DENDRITIC CELL PROTEIN GA17"/>
    <property type="match status" value="1"/>
</dbReference>
<feature type="non-terminal residue" evidence="5">
    <location>
        <position position="225"/>
    </location>
</feature>
<name>A0A316UVZ7_9BASI</name>
<dbReference type="PROSITE" id="PS50250">
    <property type="entry name" value="PCI"/>
    <property type="match status" value="1"/>
</dbReference>
<protein>
    <recommendedName>
        <fullName evidence="4">PCI domain-containing protein</fullName>
    </recommendedName>
</protein>
<dbReference type="OrthoDB" id="10265275at2759"/>
<dbReference type="Proteomes" id="UP000245884">
    <property type="component" value="Unassembled WGS sequence"/>
</dbReference>
<comment type="similarity">
    <text evidence="1">Belongs to the CSN7/EIF3M family. CSN7 subfamily.</text>
</comment>
<dbReference type="InterPro" id="IPR000717">
    <property type="entry name" value="PCI_dom"/>
</dbReference>
<evidence type="ECO:0000313" key="6">
    <source>
        <dbReference type="Proteomes" id="UP000245884"/>
    </source>
</evidence>
<evidence type="ECO:0000256" key="2">
    <source>
        <dbReference type="ARBA" id="ARBA00022790"/>
    </source>
</evidence>
<evidence type="ECO:0000256" key="1">
    <source>
        <dbReference type="ARBA" id="ARBA00008482"/>
    </source>
</evidence>
<dbReference type="GeneID" id="37027252"/>
<dbReference type="GO" id="GO:0008180">
    <property type="term" value="C:COP9 signalosome"/>
    <property type="evidence" value="ECO:0007669"/>
    <property type="project" value="UniProtKB-KW"/>
</dbReference>
<keyword evidence="2" id="KW-0736">Signalosome</keyword>
<accession>A0A316UVZ7</accession>
<proteinExistence type="inferred from homology"/>